<reference evidence="1" key="1">
    <citation type="submission" date="2020-03" db="EMBL/GenBank/DDBJ databases">
        <authorList>
            <person name="Weist P."/>
        </authorList>
    </citation>
    <scope>NUCLEOTIDE SEQUENCE</scope>
</reference>
<name>A0A9N7UZA8_PLEPL</name>
<evidence type="ECO:0000313" key="1">
    <source>
        <dbReference type="EMBL" id="CAB1442452.1"/>
    </source>
</evidence>
<gene>
    <name evidence="1" type="ORF">PLEPLA_LOCUS30122</name>
</gene>
<dbReference type="Proteomes" id="UP001153269">
    <property type="component" value="Unassembled WGS sequence"/>
</dbReference>
<organism evidence="1 2">
    <name type="scientific">Pleuronectes platessa</name>
    <name type="common">European plaice</name>
    <dbReference type="NCBI Taxonomy" id="8262"/>
    <lineage>
        <taxon>Eukaryota</taxon>
        <taxon>Metazoa</taxon>
        <taxon>Chordata</taxon>
        <taxon>Craniata</taxon>
        <taxon>Vertebrata</taxon>
        <taxon>Euteleostomi</taxon>
        <taxon>Actinopterygii</taxon>
        <taxon>Neopterygii</taxon>
        <taxon>Teleostei</taxon>
        <taxon>Neoteleostei</taxon>
        <taxon>Acanthomorphata</taxon>
        <taxon>Carangaria</taxon>
        <taxon>Pleuronectiformes</taxon>
        <taxon>Pleuronectoidei</taxon>
        <taxon>Pleuronectidae</taxon>
        <taxon>Pleuronectes</taxon>
    </lineage>
</organism>
<dbReference type="AlphaFoldDB" id="A0A9N7UZA8"/>
<protein>
    <submittedName>
        <fullName evidence="1">Uncharacterized protein</fullName>
    </submittedName>
</protein>
<sequence>MIWSLRKWFDNKWRDVEAPTNRLDNVSARDVPAGVNKEATLVFGICSLPAASKQVIVARTSPRSVPHRQERGKLWRDE</sequence>
<proteinExistence type="predicted"/>
<keyword evidence="2" id="KW-1185">Reference proteome</keyword>
<evidence type="ECO:0000313" key="2">
    <source>
        <dbReference type="Proteomes" id="UP001153269"/>
    </source>
</evidence>
<accession>A0A9N7UZA8</accession>
<dbReference type="EMBL" id="CADEAL010002853">
    <property type="protein sequence ID" value="CAB1442452.1"/>
    <property type="molecule type" value="Genomic_DNA"/>
</dbReference>
<comment type="caution">
    <text evidence="1">The sequence shown here is derived from an EMBL/GenBank/DDBJ whole genome shotgun (WGS) entry which is preliminary data.</text>
</comment>